<reference evidence="14 15" key="1">
    <citation type="submission" date="2021-03" db="EMBL/GenBank/DDBJ databases">
        <title>Antimicrobial resistance genes in bacteria isolated from Japanese honey, and their potential for conferring macrolide and lincosamide resistance in the American foulbrood pathogen Paenibacillus larvae.</title>
        <authorList>
            <person name="Okamoto M."/>
            <person name="Kumagai M."/>
            <person name="Kanamori H."/>
            <person name="Takamatsu D."/>
        </authorList>
    </citation>
    <scope>NUCLEOTIDE SEQUENCE [LARGE SCALE GENOMIC DNA]</scope>
    <source>
        <strain evidence="14 15">J8TS2</strain>
    </source>
</reference>
<keyword evidence="15" id="KW-1185">Reference proteome</keyword>
<evidence type="ECO:0000313" key="15">
    <source>
        <dbReference type="Proteomes" id="UP000679950"/>
    </source>
</evidence>
<keyword evidence="6" id="KW-0547">Nucleotide-binding</keyword>
<comment type="subcellular location">
    <subcellularLocation>
        <location evidence="1">Cell membrane</location>
        <topology evidence="1">Multi-pass membrane protein</topology>
    </subcellularLocation>
</comment>
<keyword evidence="9 12" id="KW-1133">Transmembrane helix</keyword>
<evidence type="ECO:0000256" key="10">
    <source>
        <dbReference type="ARBA" id="ARBA00023012"/>
    </source>
</evidence>
<name>A0ABQ4KHI5_9BACI</name>
<dbReference type="Pfam" id="PF02743">
    <property type="entry name" value="dCache_1"/>
    <property type="match status" value="1"/>
</dbReference>
<dbReference type="SUPFAM" id="SSF55874">
    <property type="entry name" value="ATPase domain of HSP90 chaperone/DNA topoisomerase II/histidine kinase"/>
    <property type="match status" value="1"/>
</dbReference>
<feature type="domain" description="HAMP" evidence="13">
    <location>
        <begin position="315"/>
        <end position="367"/>
    </location>
</feature>
<evidence type="ECO:0000256" key="1">
    <source>
        <dbReference type="ARBA" id="ARBA00004651"/>
    </source>
</evidence>
<evidence type="ECO:0000256" key="12">
    <source>
        <dbReference type="SAM" id="Phobius"/>
    </source>
</evidence>
<dbReference type="InterPro" id="IPR010559">
    <property type="entry name" value="Sig_transdc_His_kin_internal"/>
</dbReference>
<sequence length="612" mass="70726">MRNSLARQLFFYFLVICVFSLTSVGWFTYEQSSRQLDEQNYKYMEQIINNALNHSDAYLKSYERSIVSLIMNKDIKQFIDQPPLEGYDRYYYRSLMKEHFRPIFIHNPEVISIYIISYNGNAVYDYNNMQGSSFTSAEVAEQLKVLKAQTQNDGKVSIFGKSFLDHSTGPVITLARKIRGLSSTQFEGILAVEMNSAELSNLWKGIELGEEGYFSIVDENGSIIFHPERYKIGTQLDGDLKHRLLRSPEEYFIDKEHRPKRVYMTRRSDYSGWHLIISNSYNMLRAPVSVIRMTTITVGLMTLVLALWISHRFGRSITRPIQTLRKSMQQTESGNWSIIPPSHRKDEIADLTESYNRMVYKLSELIERVYETRLHNQKVLLARQTAEFQALQMQINPHFLYNTLETIVCYAAVKDSPEIEEIIKSLSYMLRYSVQTNLKEVTVEEELEHVLHYSAILKHRFGTDFKIEVAVDEKYLLYKMVRLTLQPLVENVINHAFPNGRNDDHFIRIKTAVEGGIFLVIVEDNGAGIRREQLIKLLSKLQTSSLLDEESLQSQASKGSIGLTNVHKRIRMAYGEQYGLQIHQREGGGTIVCMLMPADPLHTDHSFTTNSP</sequence>
<dbReference type="Proteomes" id="UP000679950">
    <property type="component" value="Unassembled WGS sequence"/>
</dbReference>
<evidence type="ECO:0000313" key="14">
    <source>
        <dbReference type="EMBL" id="GIN56818.1"/>
    </source>
</evidence>
<dbReference type="CDD" id="cd18773">
    <property type="entry name" value="PDC1_HK_sensor"/>
    <property type="match status" value="1"/>
</dbReference>
<evidence type="ECO:0000256" key="11">
    <source>
        <dbReference type="ARBA" id="ARBA00023136"/>
    </source>
</evidence>
<feature type="transmembrane region" description="Helical" evidence="12">
    <location>
        <begin position="290"/>
        <end position="309"/>
    </location>
</feature>
<comment type="caution">
    <text evidence="14">The sequence shown here is derived from an EMBL/GenBank/DDBJ whole genome shotgun (WGS) entry which is preliminary data.</text>
</comment>
<evidence type="ECO:0000256" key="5">
    <source>
        <dbReference type="ARBA" id="ARBA00022692"/>
    </source>
</evidence>
<keyword evidence="3" id="KW-0597">Phosphoprotein</keyword>
<dbReference type="PANTHER" id="PTHR34220">
    <property type="entry name" value="SENSOR HISTIDINE KINASE YPDA"/>
    <property type="match status" value="1"/>
</dbReference>
<dbReference type="EMBL" id="BORB01000007">
    <property type="protein sequence ID" value="GIN56818.1"/>
    <property type="molecule type" value="Genomic_DNA"/>
</dbReference>
<evidence type="ECO:0000256" key="2">
    <source>
        <dbReference type="ARBA" id="ARBA00022475"/>
    </source>
</evidence>
<dbReference type="SMART" id="SM00304">
    <property type="entry name" value="HAMP"/>
    <property type="match status" value="1"/>
</dbReference>
<evidence type="ECO:0000256" key="8">
    <source>
        <dbReference type="ARBA" id="ARBA00022840"/>
    </source>
</evidence>
<gene>
    <name evidence="14" type="ORF">J8TS2_11370</name>
</gene>
<dbReference type="InterPro" id="IPR050640">
    <property type="entry name" value="Bact_2-comp_sensor_kinase"/>
</dbReference>
<dbReference type="Gene3D" id="3.30.565.10">
    <property type="entry name" value="Histidine kinase-like ATPase, C-terminal domain"/>
    <property type="match status" value="1"/>
</dbReference>
<keyword evidence="5 12" id="KW-0812">Transmembrane</keyword>
<evidence type="ECO:0000259" key="13">
    <source>
        <dbReference type="PROSITE" id="PS50885"/>
    </source>
</evidence>
<evidence type="ECO:0000256" key="6">
    <source>
        <dbReference type="ARBA" id="ARBA00022741"/>
    </source>
</evidence>
<dbReference type="Gene3D" id="6.10.340.10">
    <property type="match status" value="1"/>
</dbReference>
<keyword evidence="2" id="KW-1003">Cell membrane</keyword>
<protein>
    <submittedName>
        <fullName evidence="14">Sensor histidine kinase</fullName>
    </submittedName>
</protein>
<keyword evidence="8" id="KW-0067">ATP-binding</keyword>
<dbReference type="CDD" id="cd06225">
    <property type="entry name" value="HAMP"/>
    <property type="match status" value="1"/>
</dbReference>
<keyword evidence="4" id="KW-0808">Transferase</keyword>
<evidence type="ECO:0000256" key="4">
    <source>
        <dbReference type="ARBA" id="ARBA00022679"/>
    </source>
</evidence>
<dbReference type="RefSeq" id="WP_212965752.1">
    <property type="nucleotide sequence ID" value="NZ_BORB01000007.1"/>
</dbReference>
<dbReference type="InterPro" id="IPR036890">
    <property type="entry name" value="HATPase_C_sf"/>
</dbReference>
<dbReference type="GO" id="GO:0016301">
    <property type="term" value="F:kinase activity"/>
    <property type="evidence" value="ECO:0007669"/>
    <property type="project" value="UniProtKB-KW"/>
</dbReference>
<proteinExistence type="predicted"/>
<dbReference type="InterPro" id="IPR003660">
    <property type="entry name" value="HAMP_dom"/>
</dbReference>
<dbReference type="InterPro" id="IPR033479">
    <property type="entry name" value="dCache_1"/>
</dbReference>
<dbReference type="Gene3D" id="3.30.450.20">
    <property type="entry name" value="PAS domain"/>
    <property type="match status" value="1"/>
</dbReference>
<evidence type="ECO:0000256" key="3">
    <source>
        <dbReference type="ARBA" id="ARBA00022553"/>
    </source>
</evidence>
<dbReference type="InterPro" id="IPR003594">
    <property type="entry name" value="HATPase_dom"/>
</dbReference>
<dbReference type="PROSITE" id="PS50885">
    <property type="entry name" value="HAMP"/>
    <property type="match status" value="1"/>
</dbReference>
<evidence type="ECO:0000256" key="9">
    <source>
        <dbReference type="ARBA" id="ARBA00022989"/>
    </source>
</evidence>
<feature type="transmembrane region" description="Helical" evidence="12">
    <location>
        <begin position="9"/>
        <end position="29"/>
    </location>
</feature>
<dbReference type="PANTHER" id="PTHR34220:SF11">
    <property type="entry name" value="SENSOR PROTEIN KINASE HPTS"/>
    <property type="match status" value="1"/>
</dbReference>
<keyword evidence="11 12" id="KW-0472">Membrane</keyword>
<dbReference type="Pfam" id="PF02518">
    <property type="entry name" value="HATPase_c"/>
    <property type="match status" value="1"/>
</dbReference>
<evidence type="ECO:0000256" key="7">
    <source>
        <dbReference type="ARBA" id="ARBA00022777"/>
    </source>
</evidence>
<keyword evidence="7 14" id="KW-0418">Kinase</keyword>
<organism evidence="14 15">
    <name type="scientific">Lederbergia ruris</name>
    <dbReference type="NCBI Taxonomy" id="217495"/>
    <lineage>
        <taxon>Bacteria</taxon>
        <taxon>Bacillati</taxon>
        <taxon>Bacillota</taxon>
        <taxon>Bacilli</taxon>
        <taxon>Bacillales</taxon>
        <taxon>Bacillaceae</taxon>
        <taxon>Lederbergia</taxon>
    </lineage>
</organism>
<dbReference type="Pfam" id="PF00672">
    <property type="entry name" value="HAMP"/>
    <property type="match status" value="1"/>
</dbReference>
<dbReference type="Pfam" id="PF06580">
    <property type="entry name" value="His_kinase"/>
    <property type="match status" value="1"/>
</dbReference>
<keyword evidence="10" id="KW-0902">Two-component regulatory system</keyword>
<accession>A0ABQ4KHI5</accession>
<dbReference type="SUPFAM" id="SSF158472">
    <property type="entry name" value="HAMP domain-like"/>
    <property type="match status" value="1"/>
</dbReference>